<protein>
    <recommendedName>
        <fullName evidence="3">FAD-binding domain-containing protein</fullName>
    </recommendedName>
</protein>
<keyword evidence="5" id="KW-1185">Reference proteome</keyword>
<comment type="caution">
    <text evidence="4">The sequence shown here is derived from an EMBL/GenBank/DDBJ whole genome shotgun (WGS) entry which is preliminary data.</text>
</comment>
<dbReference type="PANTHER" id="PTHR43004:SF6">
    <property type="entry name" value="FAD_NAD(P)-BINDING OXIDOREDUCTASE FAMILY PROTEIN"/>
    <property type="match status" value="1"/>
</dbReference>
<evidence type="ECO:0000313" key="5">
    <source>
        <dbReference type="Proteomes" id="UP000315295"/>
    </source>
</evidence>
<dbReference type="EMBL" id="VIEB01000286">
    <property type="protein sequence ID" value="TQD96777.1"/>
    <property type="molecule type" value="Genomic_DNA"/>
</dbReference>
<feature type="domain" description="FAD-binding" evidence="3">
    <location>
        <begin position="149"/>
        <end position="212"/>
    </location>
</feature>
<dbReference type="GO" id="GO:0006744">
    <property type="term" value="P:ubiquinone biosynthetic process"/>
    <property type="evidence" value="ECO:0007669"/>
    <property type="project" value="TreeGrafter"/>
</dbReference>
<evidence type="ECO:0000259" key="3">
    <source>
        <dbReference type="Pfam" id="PF01494"/>
    </source>
</evidence>
<sequence>MPESKHYPFGHTHIRALSDSKIFNNGDDTVLPVLIVVAGPVGLVLSLPLTKLGVSQIGWPGRGDPEVSTTSRIMEKVLILHFPLWFNSWAVDLMQPQDFEQVVRPISVTHFSHYRLIRLLLKQLENLSFKFCMSDGLEGLNHEPFQERQLLMGHECVSIKESDDFVSVTASFIKDGKPMERNISCNIVVGTDGTGSTVCKLAGVNMRGEKDLQKLIPFYPPQQNLEDFNRQVIRAEVAEKFRSCGNRIILADDTAHRFPPAGGFGCQFRYLEGALIPDSDGGLGAPEGPTGCRRDYVPCVDPGARLPNMNVRILSDTSSEHQQSRPYHLAHAAFKVAEEFKVSARVCVCVCVLWPAGSVRGVEARSKASLVPWENYIDVAEVKKSSNSSSWWDICQMTDKGAILVRPDEHVAWRLQSGVVRDPITEMRRVFSATLGVKPHTKDQETDGINLKLK</sequence>
<dbReference type="InterPro" id="IPR002938">
    <property type="entry name" value="FAD-bd"/>
</dbReference>
<dbReference type="Gene3D" id="3.40.30.120">
    <property type="match status" value="1"/>
</dbReference>
<evidence type="ECO:0000313" key="4">
    <source>
        <dbReference type="EMBL" id="TQD96777.1"/>
    </source>
</evidence>
<accession>A0A540MDF0</accession>
<dbReference type="InterPro" id="IPR050641">
    <property type="entry name" value="RIFMO-like"/>
</dbReference>
<dbReference type="GO" id="GO:0005739">
    <property type="term" value="C:mitochondrion"/>
    <property type="evidence" value="ECO:0007669"/>
    <property type="project" value="TreeGrafter"/>
</dbReference>
<evidence type="ECO:0000256" key="1">
    <source>
        <dbReference type="ARBA" id="ARBA00022630"/>
    </source>
</evidence>
<dbReference type="Gene3D" id="3.50.50.60">
    <property type="entry name" value="FAD/NAD(P)-binding domain"/>
    <property type="match status" value="1"/>
</dbReference>
<dbReference type="Proteomes" id="UP000315295">
    <property type="component" value="Unassembled WGS sequence"/>
</dbReference>
<organism evidence="4 5">
    <name type="scientific">Malus baccata</name>
    <name type="common">Siberian crab apple</name>
    <name type="synonym">Pyrus baccata</name>
    <dbReference type="NCBI Taxonomy" id="106549"/>
    <lineage>
        <taxon>Eukaryota</taxon>
        <taxon>Viridiplantae</taxon>
        <taxon>Streptophyta</taxon>
        <taxon>Embryophyta</taxon>
        <taxon>Tracheophyta</taxon>
        <taxon>Spermatophyta</taxon>
        <taxon>Magnoliopsida</taxon>
        <taxon>eudicotyledons</taxon>
        <taxon>Gunneridae</taxon>
        <taxon>Pentapetalae</taxon>
        <taxon>rosids</taxon>
        <taxon>fabids</taxon>
        <taxon>Rosales</taxon>
        <taxon>Rosaceae</taxon>
        <taxon>Amygdaloideae</taxon>
        <taxon>Maleae</taxon>
        <taxon>Malus</taxon>
    </lineage>
</organism>
<dbReference type="SUPFAM" id="SSF51905">
    <property type="entry name" value="FAD/NAD(P)-binding domain"/>
    <property type="match status" value="1"/>
</dbReference>
<dbReference type="GO" id="GO:0071949">
    <property type="term" value="F:FAD binding"/>
    <property type="evidence" value="ECO:0007669"/>
    <property type="project" value="InterPro"/>
</dbReference>
<dbReference type="STRING" id="106549.A0A540MDF0"/>
<proteinExistence type="predicted"/>
<dbReference type="InterPro" id="IPR036188">
    <property type="entry name" value="FAD/NAD-bd_sf"/>
</dbReference>
<keyword evidence="2" id="KW-0274">FAD</keyword>
<dbReference type="PRINTS" id="PR00420">
    <property type="entry name" value="RNGMNOXGNASE"/>
</dbReference>
<name>A0A540MDF0_MALBA</name>
<dbReference type="GO" id="GO:0016709">
    <property type="term" value="F:oxidoreductase activity, acting on paired donors, with incorporation or reduction of molecular oxygen, NAD(P)H as one donor, and incorporation of one atom of oxygen"/>
    <property type="evidence" value="ECO:0007669"/>
    <property type="project" value="UniProtKB-ARBA"/>
</dbReference>
<dbReference type="PANTHER" id="PTHR43004">
    <property type="entry name" value="TRK SYSTEM POTASSIUM UPTAKE PROTEIN"/>
    <property type="match status" value="1"/>
</dbReference>
<dbReference type="AlphaFoldDB" id="A0A540MDF0"/>
<dbReference type="Pfam" id="PF01494">
    <property type="entry name" value="FAD_binding_3"/>
    <property type="match status" value="1"/>
</dbReference>
<reference evidence="4 5" key="1">
    <citation type="journal article" date="2019" name="G3 (Bethesda)">
        <title>Sequencing of a Wild Apple (Malus baccata) Genome Unravels the Differences Between Cultivated and Wild Apple Species Regarding Disease Resistance and Cold Tolerance.</title>
        <authorList>
            <person name="Chen X."/>
        </authorList>
    </citation>
    <scope>NUCLEOTIDE SEQUENCE [LARGE SCALE GENOMIC DNA]</scope>
    <source>
        <strain evidence="5">cv. Shandingzi</strain>
        <tissue evidence="4">Leaves</tissue>
    </source>
</reference>
<dbReference type="Pfam" id="PF21274">
    <property type="entry name" value="Rng_hyd_C"/>
    <property type="match status" value="1"/>
</dbReference>
<evidence type="ECO:0000256" key="2">
    <source>
        <dbReference type="ARBA" id="ARBA00022827"/>
    </source>
</evidence>
<keyword evidence="1" id="KW-0285">Flavoprotein</keyword>
<gene>
    <name evidence="4" type="ORF">C1H46_017670</name>
</gene>